<proteinExistence type="predicted"/>
<name>A0A067PT51_9AGAM</name>
<accession>A0A067PT51</accession>
<dbReference type="AlphaFoldDB" id="A0A067PT51"/>
<sequence>MPAARRSTRNRRGSGWHRKGYRDNGDMWINVKRACHLRPFVRGHDVNENSTLEEFLTAVVRDVGAEDGFPVPESWEVDIQRRGKSLWIEPLDAPITDYFDGGETVTVKVFDDQGDQKLFEDMQWIYK</sequence>
<dbReference type="InParanoid" id="A0A067PT51"/>
<dbReference type="HOGENOM" id="CLU_139886_0_0_1"/>
<gene>
    <name evidence="1" type="ORF">JAAARDRAFT_194214</name>
</gene>
<dbReference type="EMBL" id="KL197720">
    <property type="protein sequence ID" value="KDQ57030.1"/>
    <property type="molecule type" value="Genomic_DNA"/>
</dbReference>
<keyword evidence="2" id="KW-1185">Reference proteome</keyword>
<evidence type="ECO:0000313" key="1">
    <source>
        <dbReference type="EMBL" id="KDQ57030.1"/>
    </source>
</evidence>
<protein>
    <submittedName>
        <fullName evidence="1">Uncharacterized protein</fullName>
    </submittedName>
</protein>
<reference evidence="2" key="1">
    <citation type="journal article" date="2014" name="Proc. Natl. Acad. Sci. U.S.A.">
        <title>Extensive sampling of basidiomycete genomes demonstrates inadequacy of the white-rot/brown-rot paradigm for wood decay fungi.</title>
        <authorList>
            <person name="Riley R."/>
            <person name="Salamov A.A."/>
            <person name="Brown D.W."/>
            <person name="Nagy L.G."/>
            <person name="Floudas D."/>
            <person name="Held B.W."/>
            <person name="Levasseur A."/>
            <person name="Lombard V."/>
            <person name="Morin E."/>
            <person name="Otillar R."/>
            <person name="Lindquist E.A."/>
            <person name="Sun H."/>
            <person name="LaButti K.M."/>
            <person name="Schmutz J."/>
            <person name="Jabbour D."/>
            <person name="Luo H."/>
            <person name="Baker S.E."/>
            <person name="Pisabarro A.G."/>
            <person name="Walton J.D."/>
            <person name="Blanchette R.A."/>
            <person name="Henrissat B."/>
            <person name="Martin F."/>
            <person name="Cullen D."/>
            <person name="Hibbett D.S."/>
            <person name="Grigoriev I.V."/>
        </authorList>
    </citation>
    <scope>NUCLEOTIDE SEQUENCE [LARGE SCALE GENOMIC DNA]</scope>
    <source>
        <strain evidence="2">MUCL 33604</strain>
    </source>
</reference>
<evidence type="ECO:0000313" key="2">
    <source>
        <dbReference type="Proteomes" id="UP000027265"/>
    </source>
</evidence>
<dbReference type="Proteomes" id="UP000027265">
    <property type="component" value="Unassembled WGS sequence"/>
</dbReference>
<organism evidence="1 2">
    <name type="scientific">Jaapia argillacea MUCL 33604</name>
    <dbReference type="NCBI Taxonomy" id="933084"/>
    <lineage>
        <taxon>Eukaryota</taxon>
        <taxon>Fungi</taxon>
        <taxon>Dikarya</taxon>
        <taxon>Basidiomycota</taxon>
        <taxon>Agaricomycotina</taxon>
        <taxon>Agaricomycetes</taxon>
        <taxon>Agaricomycetidae</taxon>
        <taxon>Jaapiales</taxon>
        <taxon>Jaapiaceae</taxon>
        <taxon>Jaapia</taxon>
    </lineage>
</organism>
<dbReference type="OrthoDB" id="2841597at2759"/>